<keyword evidence="1" id="KW-0614">Plasmid</keyword>
<dbReference type="EMBL" id="CP090979">
    <property type="protein sequence ID" value="UJF36625.1"/>
    <property type="molecule type" value="Genomic_DNA"/>
</dbReference>
<gene>
    <name evidence="1" type="ORF">L0M14_30515</name>
</gene>
<protein>
    <recommendedName>
        <fullName evidence="3">Phage protein</fullName>
    </recommendedName>
</protein>
<evidence type="ECO:0000313" key="2">
    <source>
        <dbReference type="Proteomes" id="UP001649230"/>
    </source>
</evidence>
<evidence type="ECO:0000313" key="1">
    <source>
        <dbReference type="EMBL" id="UJF36625.1"/>
    </source>
</evidence>
<keyword evidence="2" id="KW-1185">Reference proteome</keyword>
<dbReference type="RefSeq" id="WP_235123175.1">
    <property type="nucleotide sequence ID" value="NZ_CP090979.1"/>
</dbReference>
<reference evidence="1 2" key="1">
    <citation type="journal article" date="2024" name="Int. J. Syst. Evol. Microbiol.">
        <title>Paenibacillus hexagrammi sp. nov., a novel bacterium isolated from the gut content of Hexagrammos agrammus.</title>
        <authorList>
            <person name="Jung H.K."/>
            <person name="Kim D.G."/>
            <person name="Zin H."/>
            <person name="Park J."/>
            <person name="Jung H."/>
            <person name="Kim Y.O."/>
            <person name="Kong H.J."/>
            <person name="Kim J.W."/>
            <person name="Kim Y.S."/>
        </authorList>
    </citation>
    <scope>NUCLEOTIDE SEQUENCE [LARGE SCALE GENOMIC DNA]</scope>
    <source>
        <strain evidence="1 2">YPD9-1</strain>
    </source>
</reference>
<evidence type="ECO:0008006" key="3">
    <source>
        <dbReference type="Google" id="ProtNLM"/>
    </source>
</evidence>
<organism evidence="1 2">
    <name type="scientific">Paenibacillus hexagrammi</name>
    <dbReference type="NCBI Taxonomy" id="2908839"/>
    <lineage>
        <taxon>Bacteria</taxon>
        <taxon>Bacillati</taxon>
        <taxon>Bacillota</taxon>
        <taxon>Bacilli</taxon>
        <taxon>Bacillales</taxon>
        <taxon>Paenibacillaceae</taxon>
        <taxon>Paenibacillus</taxon>
    </lineage>
</organism>
<dbReference type="Proteomes" id="UP001649230">
    <property type="component" value="Plasmid pYPD9-1"/>
</dbReference>
<sequence length="288" mass="30701">MNNGYSLVGIVEVTVTNADGSVESKKVYNKITNYAKKSLAKWLSGSPNTGTGAVLPPTVIAAGNGTPPYGVTGPLATDTALWSEMTGTRKSCDQIMVTQAYYAQYNLAYQMSDPEGYYNELGLFDANGNLWAHVAIDQYKSASQTLTIQWMVYMIADTSNSFAVVTNFMRTAFASWMSGVSNVSGQVGAVPPPTRIQVGTGTGRVSSADTALWNPIPSLERACQTIQVVSSYNVLFALTYASIDPSGTYTEMGWVDGSGNLWFHAGINAVKQAGYIMSIVGQVGIVGN</sequence>
<proteinExistence type="predicted"/>
<geneLocation type="plasmid" evidence="1 2">
    <name>pYPD9-1</name>
</geneLocation>
<name>A0ABY3SU88_9BACL</name>
<accession>A0ABY3SU88</accession>